<dbReference type="EMBL" id="MHUC01000003">
    <property type="protein sequence ID" value="OHA71348.1"/>
    <property type="molecule type" value="Genomic_DNA"/>
</dbReference>
<dbReference type="Proteomes" id="UP000177078">
    <property type="component" value="Unassembled WGS sequence"/>
</dbReference>
<dbReference type="SUPFAM" id="SSF52833">
    <property type="entry name" value="Thioredoxin-like"/>
    <property type="match status" value="1"/>
</dbReference>
<accession>A0A1G2RFP6</accession>
<dbReference type="STRING" id="1802457.A3F15_02910"/>
<comment type="caution">
    <text evidence="3">The sequence shown here is derived from an EMBL/GenBank/DDBJ whole genome shotgun (WGS) entry which is preliminary data.</text>
</comment>
<keyword evidence="1" id="KW-0812">Transmembrane</keyword>
<sequence length="127" mass="14077">MKKINLTLAWSVAAILVIAGIFFLVAQKDKEPGALDEFALCLEDKGAVFYGAFWCSHCQNQKKFFGNSARLLSYVECSTPDGRGTLDVCKQKNVESYPTWEFADGSREVGEVSLQRLAEKTGCQLTQ</sequence>
<keyword evidence="1" id="KW-1133">Transmembrane helix</keyword>
<dbReference type="PANTHER" id="PTHR34573:SF1">
    <property type="entry name" value="VITAMIN K EPOXIDE REDUCTASE DOMAIN-CONTAINING PROTEIN"/>
    <property type="match status" value="1"/>
</dbReference>
<proteinExistence type="predicted"/>
<evidence type="ECO:0000256" key="1">
    <source>
        <dbReference type="SAM" id="Phobius"/>
    </source>
</evidence>
<dbReference type="PANTHER" id="PTHR34573">
    <property type="entry name" value="VKC DOMAIN-CONTAINING PROTEIN"/>
    <property type="match status" value="1"/>
</dbReference>
<dbReference type="Pfam" id="PF00085">
    <property type="entry name" value="Thioredoxin"/>
    <property type="match status" value="1"/>
</dbReference>
<evidence type="ECO:0000313" key="3">
    <source>
        <dbReference type="EMBL" id="OHA71348.1"/>
    </source>
</evidence>
<reference evidence="3 4" key="1">
    <citation type="journal article" date="2016" name="Nat. Commun.">
        <title>Thousands of microbial genomes shed light on interconnected biogeochemical processes in an aquifer system.</title>
        <authorList>
            <person name="Anantharaman K."/>
            <person name="Brown C.T."/>
            <person name="Hug L.A."/>
            <person name="Sharon I."/>
            <person name="Castelle C.J."/>
            <person name="Probst A.J."/>
            <person name="Thomas B.C."/>
            <person name="Singh A."/>
            <person name="Wilkins M.J."/>
            <person name="Karaoz U."/>
            <person name="Brodie E.L."/>
            <person name="Williams K.H."/>
            <person name="Hubbard S.S."/>
            <person name="Banfield J.F."/>
        </authorList>
    </citation>
    <scope>NUCLEOTIDE SEQUENCE [LARGE SCALE GENOMIC DNA]</scope>
</reference>
<keyword evidence="1" id="KW-0472">Membrane</keyword>
<feature type="transmembrane region" description="Helical" evidence="1">
    <location>
        <begin position="6"/>
        <end position="26"/>
    </location>
</feature>
<dbReference type="AlphaFoldDB" id="A0A1G2RFP6"/>
<dbReference type="Gene3D" id="3.40.30.10">
    <property type="entry name" value="Glutaredoxin"/>
    <property type="match status" value="1"/>
</dbReference>
<dbReference type="InterPro" id="IPR013766">
    <property type="entry name" value="Thioredoxin_domain"/>
</dbReference>
<evidence type="ECO:0000259" key="2">
    <source>
        <dbReference type="Pfam" id="PF00085"/>
    </source>
</evidence>
<name>A0A1G2RFP6_9BACT</name>
<gene>
    <name evidence="3" type="ORF">A3F15_02910</name>
</gene>
<protein>
    <recommendedName>
        <fullName evidence="2">Thioredoxin domain-containing protein</fullName>
    </recommendedName>
</protein>
<dbReference type="InterPro" id="IPR036249">
    <property type="entry name" value="Thioredoxin-like_sf"/>
</dbReference>
<organism evidence="3 4">
    <name type="scientific">Candidatus Wildermuthbacteria bacterium RIFCSPHIGHO2_12_FULL_40_12</name>
    <dbReference type="NCBI Taxonomy" id="1802457"/>
    <lineage>
        <taxon>Bacteria</taxon>
        <taxon>Candidatus Wildermuthiibacteriota</taxon>
    </lineage>
</organism>
<feature type="domain" description="Thioredoxin" evidence="2">
    <location>
        <begin position="49"/>
        <end position="113"/>
    </location>
</feature>
<evidence type="ECO:0000313" key="4">
    <source>
        <dbReference type="Proteomes" id="UP000177078"/>
    </source>
</evidence>